<evidence type="ECO:0000313" key="13">
    <source>
        <dbReference type="Proteomes" id="UP000307440"/>
    </source>
</evidence>
<comment type="similarity">
    <text evidence="8">Belongs to the glycosyl hydrolase 18 family.</text>
</comment>
<keyword evidence="6" id="KW-0624">Polysaccharide degradation</keyword>
<feature type="chain" id="PRO_5023048222" evidence="10">
    <location>
        <begin position="21"/>
        <end position="538"/>
    </location>
</feature>
<evidence type="ECO:0000256" key="5">
    <source>
        <dbReference type="ARBA" id="ARBA00023295"/>
    </source>
</evidence>
<feature type="region of interest" description="Disordered" evidence="9">
    <location>
        <begin position="36"/>
        <end position="113"/>
    </location>
</feature>
<sequence>MTRLLKLSVLVALLGSFASATYVPVNRAVSLNETSCKHNATRPRRNHGARPLNGTPLPDAADIGSQNSTQPAEGSYNATAPEIGWQNTTQPVPATTSDGSKNTTSNDIGWQNATQPDAAVGEVGYNETSLDNSTVTATLSACNLDGGYIAAAWYPSWLASNHPLESLSWGKYNVMTFSFATTTPDPSVLDLDAESQVLLSKFVQQAKEHGVSALVSVGGWGGSRYFSGAVATAESRTSFVKAVVDLATKYDLDGIDFDWEFPNKQAIGCNQIAADDTANYLKFLQELRQDPVGSKLVLTAAVGLAPFVGSDGQPLTDVSGFGEVFDFIAIMAYDVWGTWADSVGPNAPLQDSCAPIAMGSAASAVAAWSGAGFPANKIILGVPAYGRSYYVEPTNAVDASGQLSPYVPFDKTKQPLGENETGEQTVDQCGTTSGPSGLFNFEGLVSAGFLTDAGDAAAGVVYRFDECSQTAFAYKEETRTMISYDDAAAFAAKGKFVAAQGLGGFAIWHGVGDHNDILLDAVSGGMGVSGGSGLTQCS</sequence>
<dbReference type="InterPro" id="IPR001579">
    <property type="entry name" value="Glyco_hydro_18_chit_AS"/>
</dbReference>
<dbReference type="AlphaFoldDB" id="A0A5C3KK92"/>
<evidence type="ECO:0000259" key="11">
    <source>
        <dbReference type="PROSITE" id="PS51910"/>
    </source>
</evidence>
<dbReference type="InterPro" id="IPR029070">
    <property type="entry name" value="Chitinase_insertion_sf"/>
</dbReference>
<feature type="domain" description="GH18" evidence="11">
    <location>
        <begin position="148"/>
        <end position="529"/>
    </location>
</feature>
<dbReference type="PANTHER" id="PTHR11177">
    <property type="entry name" value="CHITINASE"/>
    <property type="match status" value="1"/>
</dbReference>
<proteinExistence type="inferred from homology"/>
<dbReference type="STRING" id="230819.A0A5C3KK92"/>
<keyword evidence="3" id="KW-0146">Chitin degradation</keyword>
<comment type="catalytic activity">
    <reaction evidence="1">
        <text>Random endo-hydrolysis of N-acetyl-beta-D-glucosaminide (1-&gt;4)-beta-linkages in chitin and chitodextrins.</text>
        <dbReference type="EC" id="3.2.1.14"/>
    </reaction>
</comment>
<protein>
    <submittedName>
        <fullName evidence="12">Glycoside hydrolase</fullName>
    </submittedName>
</protein>
<name>A0A5C3KK92_COPMA</name>
<dbReference type="PROSITE" id="PS01095">
    <property type="entry name" value="GH18_1"/>
    <property type="match status" value="1"/>
</dbReference>
<dbReference type="GO" id="GO:0008061">
    <property type="term" value="F:chitin binding"/>
    <property type="evidence" value="ECO:0007669"/>
    <property type="project" value="InterPro"/>
</dbReference>
<evidence type="ECO:0000256" key="4">
    <source>
        <dbReference type="ARBA" id="ARBA00023277"/>
    </source>
</evidence>
<dbReference type="EMBL" id="ML210292">
    <property type="protein sequence ID" value="TFK20650.1"/>
    <property type="molecule type" value="Genomic_DNA"/>
</dbReference>
<gene>
    <name evidence="12" type="ORF">FA15DRAFT_658920</name>
</gene>
<keyword evidence="10" id="KW-0732">Signal</keyword>
<feature type="compositionally biased region" description="Basic residues" evidence="9">
    <location>
        <begin position="39"/>
        <end position="48"/>
    </location>
</feature>
<evidence type="ECO:0000256" key="8">
    <source>
        <dbReference type="RuleBase" id="RU004453"/>
    </source>
</evidence>
<keyword evidence="5 7" id="KW-0326">Glycosidase</keyword>
<dbReference type="GO" id="GO:0006032">
    <property type="term" value="P:chitin catabolic process"/>
    <property type="evidence" value="ECO:0007669"/>
    <property type="project" value="UniProtKB-KW"/>
</dbReference>
<dbReference type="SUPFAM" id="SSF51445">
    <property type="entry name" value="(Trans)glycosidases"/>
    <property type="match status" value="1"/>
</dbReference>
<dbReference type="Proteomes" id="UP000307440">
    <property type="component" value="Unassembled WGS sequence"/>
</dbReference>
<accession>A0A5C3KK92</accession>
<dbReference type="PROSITE" id="PS51910">
    <property type="entry name" value="GH18_2"/>
    <property type="match status" value="1"/>
</dbReference>
<evidence type="ECO:0000256" key="1">
    <source>
        <dbReference type="ARBA" id="ARBA00000822"/>
    </source>
</evidence>
<dbReference type="Gene3D" id="3.10.50.10">
    <property type="match status" value="1"/>
</dbReference>
<evidence type="ECO:0000256" key="10">
    <source>
        <dbReference type="SAM" id="SignalP"/>
    </source>
</evidence>
<dbReference type="GO" id="GO:0008843">
    <property type="term" value="F:endochitinase activity"/>
    <property type="evidence" value="ECO:0007669"/>
    <property type="project" value="UniProtKB-EC"/>
</dbReference>
<dbReference type="GO" id="GO:0000272">
    <property type="term" value="P:polysaccharide catabolic process"/>
    <property type="evidence" value="ECO:0007669"/>
    <property type="project" value="UniProtKB-KW"/>
</dbReference>
<evidence type="ECO:0000256" key="2">
    <source>
        <dbReference type="ARBA" id="ARBA00022801"/>
    </source>
</evidence>
<keyword evidence="4" id="KW-0119">Carbohydrate metabolism</keyword>
<keyword evidence="2 7" id="KW-0378">Hydrolase</keyword>
<dbReference type="Gene3D" id="3.20.20.80">
    <property type="entry name" value="Glycosidases"/>
    <property type="match status" value="1"/>
</dbReference>
<dbReference type="GO" id="GO:0005576">
    <property type="term" value="C:extracellular region"/>
    <property type="evidence" value="ECO:0007669"/>
    <property type="project" value="TreeGrafter"/>
</dbReference>
<dbReference type="PANTHER" id="PTHR11177:SF317">
    <property type="entry name" value="CHITINASE 12-RELATED"/>
    <property type="match status" value="1"/>
</dbReference>
<evidence type="ECO:0000256" key="6">
    <source>
        <dbReference type="ARBA" id="ARBA00023326"/>
    </source>
</evidence>
<evidence type="ECO:0000256" key="3">
    <source>
        <dbReference type="ARBA" id="ARBA00023024"/>
    </source>
</evidence>
<evidence type="ECO:0000256" key="9">
    <source>
        <dbReference type="SAM" id="MobiDB-lite"/>
    </source>
</evidence>
<reference evidence="12 13" key="1">
    <citation type="journal article" date="2019" name="Nat. Ecol. Evol.">
        <title>Megaphylogeny resolves global patterns of mushroom evolution.</title>
        <authorList>
            <person name="Varga T."/>
            <person name="Krizsan K."/>
            <person name="Foldi C."/>
            <person name="Dima B."/>
            <person name="Sanchez-Garcia M."/>
            <person name="Sanchez-Ramirez S."/>
            <person name="Szollosi G.J."/>
            <person name="Szarkandi J.G."/>
            <person name="Papp V."/>
            <person name="Albert L."/>
            <person name="Andreopoulos W."/>
            <person name="Angelini C."/>
            <person name="Antonin V."/>
            <person name="Barry K.W."/>
            <person name="Bougher N.L."/>
            <person name="Buchanan P."/>
            <person name="Buyck B."/>
            <person name="Bense V."/>
            <person name="Catcheside P."/>
            <person name="Chovatia M."/>
            <person name="Cooper J."/>
            <person name="Damon W."/>
            <person name="Desjardin D."/>
            <person name="Finy P."/>
            <person name="Geml J."/>
            <person name="Haridas S."/>
            <person name="Hughes K."/>
            <person name="Justo A."/>
            <person name="Karasinski D."/>
            <person name="Kautmanova I."/>
            <person name="Kiss B."/>
            <person name="Kocsube S."/>
            <person name="Kotiranta H."/>
            <person name="LaButti K.M."/>
            <person name="Lechner B.E."/>
            <person name="Liimatainen K."/>
            <person name="Lipzen A."/>
            <person name="Lukacs Z."/>
            <person name="Mihaltcheva S."/>
            <person name="Morgado L.N."/>
            <person name="Niskanen T."/>
            <person name="Noordeloos M.E."/>
            <person name="Ohm R.A."/>
            <person name="Ortiz-Santana B."/>
            <person name="Ovrebo C."/>
            <person name="Racz N."/>
            <person name="Riley R."/>
            <person name="Savchenko A."/>
            <person name="Shiryaev A."/>
            <person name="Soop K."/>
            <person name="Spirin V."/>
            <person name="Szebenyi C."/>
            <person name="Tomsovsky M."/>
            <person name="Tulloss R.E."/>
            <person name="Uehling J."/>
            <person name="Grigoriev I.V."/>
            <person name="Vagvolgyi C."/>
            <person name="Papp T."/>
            <person name="Martin F.M."/>
            <person name="Miettinen O."/>
            <person name="Hibbett D.S."/>
            <person name="Nagy L.G."/>
        </authorList>
    </citation>
    <scope>NUCLEOTIDE SEQUENCE [LARGE SCALE GENOMIC DNA]</scope>
    <source>
        <strain evidence="12 13">CBS 121175</strain>
    </source>
</reference>
<feature type="signal peptide" evidence="10">
    <location>
        <begin position="1"/>
        <end position="20"/>
    </location>
</feature>
<organism evidence="12 13">
    <name type="scientific">Coprinopsis marcescibilis</name>
    <name type="common">Agaric fungus</name>
    <name type="synonym">Psathyrella marcescibilis</name>
    <dbReference type="NCBI Taxonomy" id="230819"/>
    <lineage>
        <taxon>Eukaryota</taxon>
        <taxon>Fungi</taxon>
        <taxon>Dikarya</taxon>
        <taxon>Basidiomycota</taxon>
        <taxon>Agaricomycotina</taxon>
        <taxon>Agaricomycetes</taxon>
        <taxon>Agaricomycetidae</taxon>
        <taxon>Agaricales</taxon>
        <taxon>Agaricineae</taxon>
        <taxon>Psathyrellaceae</taxon>
        <taxon>Coprinopsis</taxon>
    </lineage>
</organism>
<dbReference type="SMART" id="SM00636">
    <property type="entry name" value="Glyco_18"/>
    <property type="match status" value="1"/>
</dbReference>
<feature type="compositionally biased region" description="Polar residues" evidence="9">
    <location>
        <begin position="64"/>
        <end position="78"/>
    </location>
</feature>
<dbReference type="OrthoDB" id="73875at2759"/>
<keyword evidence="13" id="KW-1185">Reference proteome</keyword>
<dbReference type="InterPro" id="IPR001223">
    <property type="entry name" value="Glyco_hydro18_cat"/>
</dbReference>
<evidence type="ECO:0000313" key="12">
    <source>
        <dbReference type="EMBL" id="TFK20650.1"/>
    </source>
</evidence>
<dbReference type="Pfam" id="PF00704">
    <property type="entry name" value="Glyco_hydro_18"/>
    <property type="match status" value="1"/>
</dbReference>
<feature type="compositionally biased region" description="Polar residues" evidence="9">
    <location>
        <begin position="85"/>
        <end position="113"/>
    </location>
</feature>
<dbReference type="InterPro" id="IPR017853">
    <property type="entry name" value="GH"/>
</dbReference>
<dbReference type="InterPro" id="IPR011583">
    <property type="entry name" value="Chitinase_II/V-like_cat"/>
</dbReference>
<evidence type="ECO:0000256" key="7">
    <source>
        <dbReference type="RuleBase" id="RU000489"/>
    </source>
</evidence>
<dbReference type="InterPro" id="IPR050314">
    <property type="entry name" value="Glycosyl_Hydrlase_18"/>
</dbReference>